<dbReference type="InterPro" id="IPR027417">
    <property type="entry name" value="P-loop_NTPase"/>
</dbReference>
<dbReference type="Gene3D" id="1.10.10.10">
    <property type="entry name" value="Winged helix-like DNA-binding domain superfamily/Winged helix DNA-binding domain"/>
    <property type="match status" value="1"/>
</dbReference>
<sequence length="916" mass="97150">MTPLLFDRQHELGLITAAMEGAERGAGSLVVVTGGIGNGKTALLRALPAAAERRGIQVVTASGALLERDFPLGVVSQLLDPLLPGMPADPPGDPNGPELHGELLSLVAERSARTPLLMLVDDLQWADAPSLRWLGRLAKRLGALHVAVVATVREGDPGADEPRVYDITDRAAHVLRPGPLSPASTAALVADRFGRVGDPAYVAACHEATGGNPMFLTATLAALAGTGEPVAARAHTVREPGLASLRERLAVALRSQPAPVRELAKALAVLDETADPELAGRLAGLDGTGRDEAARGLRRLGLLADGPGLRFAHRAVRDAVEESMTPAEQEDIHVYAALLLHSGGHPAELAATQLLAATSCHDTWAVEVLRAAATAAVRRGAPRDAARYLRRALLGSAPGGPDRATLLVELAAVERAFDPQAAMRHLSQALLLLPTAAQRALAAARIPPALLGGCPAPVVDAVVKLAAELGDPAALRGTERQMALRMEARARHVAVAGPEELVLCADRLRSLGPVPRLDTAAERELVTVLLHGATLTQRMTAAEIAPLANRVLQYEPAAPGHVHTALPLLAHVLVAADSVEAVGPWLETARERARRENATVPHATISLELAHVLLAQGRLEEARARAEEALDLGIADWATLQAMTAVVLVALQTRDAELARRLLSHRREGDGHGYRPSSLQLIRGSNAAARGDLPTALEYFLDWGRAAERADWCNPAVFPWRSWAAGLHYRLGRPDHAHDLVDEEYERAVAWGTPVAIGRAQRVKGAVTEGERGIELLRESAATLDRSVNAMERARTALLLGRRLQAAGRPAEAEVRLRQARDQALACGAPWIVERARRELHTMASGHTSLAVEALTPTERRVAGLAAHGAANKDIAEQLDVSSRAVEKHLTRAYRKLGVTGRAELAALAHLLPGPA</sequence>
<keyword evidence="5" id="KW-1185">Reference proteome</keyword>
<keyword evidence="1" id="KW-0547">Nucleotide-binding</keyword>
<gene>
    <name evidence="4" type="ORF">HG542_06945</name>
</gene>
<organism evidence="4 5">
    <name type="scientific">Streptomyces morookaense</name>
    <name type="common">Streptoverticillium morookaense</name>
    <dbReference type="NCBI Taxonomy" id="1970"/>
    <lineage>
        <taxon>Bacteria</taxon>
        <taxon>Bacillati</taxon>
        <taxon>Actinomycetota</taxon>
        <taxon>Actinomycetes</taxon>
        <taxon>Kitasatosporales</taxon>
        <taxon>Streptomycetaceae</taxon>
        <taxon>Streptomyces</taxon>
    </lineage>
</organism>
<protein>
    <submittedName>
        <fullName evidence="4">AAA family ATPase</fullName>
    </submittedName>
</protein>
<dbReference type="PROSITE" id="PS50043">
    <property type="entry name" value="HTH_LUXR_2"/>
    <property type="match status" value="1"/>
</dbReference>
<comment type="caution">
    <text evidence="4">The sequence shown here is derived from an EMBL/GenBank/DDBJ whole genome shotgun (WGS) entry which is preliminary data.</text>
</comment>
<dbReference type="InterPro" id="IPR016032">
    <property type="entry name" value="Sig_transdc_resp-reg_C-effctor"/>
</dbReference>
<dbReference type="InterPro" id="IPR041664">
    <property type="entry name" value="AAA_16"/>
</dbReference>
<dbReference type="SUPFAM" id="SSF52540">
    <property type="entry name" value="P-loop containing nucleoside triphosphate hydrolases"/>
    <property type="match status" value="1"/>
</dbReference>
<dbReference type="EMBL" id="JABBXF010000012">
    <property type="protein sequence ID" value="NVK77397.1"/>
    <property type="molecule type" value="Genomic_DNA"/>
</dbReference>
<dbReference type="SMART" id="SM00421">
    <property type="entry name" value="HTH_LUXR"/>
    <property type="match status" value="1"/>
</dbReference>
<dbReference type="SUPFAM" id="SSF46894">
    <property type="entry name" value="C-terminal effector domain of the bipartite response regulators"/>
    <property type="match status" value="1"/>
</dbReference>
<dbReference type="Gene3D" id="1.25.40.10">
    <property type="entry name" value="Tetratricopeptide repeat domain"/>
    <property type="match status" value="1"/>
</dbReference>
<dbReference type="PANTHER" id="PTHR16305">
    <property type="entry name" value="TESTICULAR SOLUBLE ADENYLYL CYCLASE"/>
    <property type="match status" value="1"/>
</dbReference>
<dbReference type="RefSeq" id="WP_171079186.1">
    <property type="nucleotide sequence ID" value="NZ_BNBU01000003.1"/>
</dbReference>
<name>A0A7Y7B1U8_STRMO</name>
<dbReference type="GO" id="GO:0003677">
    <property type="term" value="F:DNA binding"/>
    <property type="evidence" value="ECO:0007669"/>
    <property type="project" value="InterPro"/>
</dbReference>
<dbReference type="PANTHER" id="PTHR16305:SF35">
    <property type="entry name" value="TRANSCRIPTIONAL ACTIVATOR DOMAIN"/>
    <property type="match status" value="1"/>
</dbReference>
<evidence type="ECO:0000256" key="2">
    <source>
        <dbReference type="ARBA" id="ARBA00022840"/>
    </source>
</evidence>
<dbReference type="GO" id="GO:0004016">
    <property type="term" value="F:adenylate cyclase activity"/>
    <property type="evidence" value="ECO:0007669"/>
    <property type="project" value="TreeGrafter"/>
</dbReference>
<dbReference type="PRINTS" id="PR00038">
    <property type="entry name" value="HTHLUXR"/>
</dbReference>
<dbReference type="InterPro" id="IPR036388">
    <property type="entry name" value="WH-like_DNA-bd_sf"/>
</dbReference>
<dbReference type="GO" id="GO:0005737">
    <property type="term" value="C:cytoplasm"/>
    <property type="evidence" value="ECO:0007669"/>
    <property type="project" value="TreeGrafter"/>
</dbReference>
<keyword evidence="2" id="KW-0067">ATP-binding</keyword>
<dbReference type="GO" id="GO:0005524">
    <property type="term" value="F:ATP binding"/>
    <property type="evidence" value="ECO:0007669"/>
    <property type="project" value="UniProtKB-KW"/>
</dbReference>
<dbReference type="GO" id="GO:0006355">
    <property type="term" value="P:regulation of DNA-templated transcription"/>
    <property type="evidence" value="ECO:0007669"/>
    <property type="project" value="InterPro"/>
</dbReference>
<dbReference type="Proteomes" id="UP000587462">
    <property type="component" value="Unassembled WGS sequence"/>
</dbReference>
<dbReference type="Pfam" id="PF00196">
    <property type="entry name" value="GerE"/>
    <property type="match status" value="1"/>
</dbReference>
<accession>A0A7Y7B1U8</accession>
<feature type="domain" description="HTH luxR-type" evidence="3">
    <location>
        <begin position="848"/>
        <end position="913"/>
    </location>
</feature>
<evidence type="ECO:0000259" key="3">
    <source>
        <dbReference type="PROSITE" id="PS50043"/>
    </source>
</evidence>
<evidence type="ECO:0000313" key="4">
    <source>
        <dbReference type="EMBL" id="NVK77397.1"/>
    </source>
</evidence>
<dbReference type="InterPro" id="IPR011990">
    <property type="entry name" value="TPR-like_helical_dom_sf"/>
</dbReference>
<dbReference type="InterPro" id="IPR000792">
    <property type="entry name" value="Tscrpt_reg_LuxR_C"/>
</dbReference>
<dbReference type="CDD" id="cd06170">
    <property type="entry name" value="LuxR_C_like"/>
    <property type="match status" value="1"/>
</dbReference>
<dbReference type="AlphaFoldDB" id="A0A7Y7B1U8"/>
<evidence type="ECO:0000313" key="5">
    <source>
        <dbReference type="Proteomes" id="UP000587462"/>
    </source>
</evidence>
<proteinExistence type="predicted"/>
<reference evidence="4 5" key="1">
    <citation type="submission" date="2020-04" db="EMBL/GenBank/DDBJ databases">
        <title>Draft Genome Sequence of Streptomyces morookaense DSM 40503, an 8-azaguanine-producing strain.</title>
        <authorList>
            <person name="Qi J."/>
            <person name="Gao J.-M."/>
        </authorList>
    </citation>
    <scope>NUCLEOTIDE SEQUENCE [LARGE SCALE GENOMIC DNA]</scope>
    <source>
        <strain evidence="4 5">DSM 40503</strain>
    </source>
</reference>
<evidence type="ECO:0000256" key="1">
    <source>
        <dbReference type="ARBA" id="ARBA00022741"/>
    </source>
</evidence>
<dbReference type="Pfam" id="PF13191">
    <property type="entry name" value="AAA_16"/>
    <property type="match status" value="1"/>
</dbReference>